<evidence type="ECO:0000313" key="2">
    <source>
        <dbReference type="Proteomes" id="UP000006524"/>
    </source>
</evidence>
<dbReference type="GeneID" id="10326905"/>
<proteinExistence type="predicted"/>
<organism evidence="1 2">
    <name type="scientific">Synechococcus phage S-SM2</name>
    <dbReference type="NCBI Taxonomy" id="444860"/>
    <lineage>
        <taxon>Viruses</taxon>
        <taxon>Duplodnaviria</taxon>
        <taxon>Heunggongvirae</taxon>
        <taxon>Uroviricota</taxon>
        <taxon>Caudoviricetes</taxon>
        <taxon>Pantevenvirales</taxon>
        <taxon>Kyanoviridae</taxon>
        <taxon>Nilusvirus</taxon>
        <taxon>Nilusvirus ssm2</taxon>
    </lineage>
</organism>
<name>E3SJ70_9CAUD</name>
<evidence type="ECO:0000313" key="1">
    <source>
        <dbReference type="EMBL" id="ADO97518.1"/>
    </source>
</evidence>
<dbReference type="RefSeq" id="YP_004322332.1">
    <property type="nucleotide sequence ID" value="NC_015279.1"/>
</dbReference>
<accession>E3SJ70</accession>
<protein>
    <submittedName>
        <fullName evidence="1">Uncharacterized protein</fullName>
    </submittedName>
</protein>
<reference evidence="1 2" key="1">
    <citation type="journal article" date="2010" name="Environ. Microbiol.">
        <title>Genomic analysis of oceanic cyanobacterial myoviruses compared with T4-like myoviruses from diverse hosts and environments.</title>
        <authorList>
            <person name="Sullivan M.B."/>
            <person name="Huang K.H."/>
            <person name="Ignacio-Espinoza J.C."/>
            <person name="Berlin A.M."/>
            <person name="Kelly L."/>
            <person name="Weigele P.R."/>
            <person name="DeFrancesco A.S."/>
            <person name="Kern S.E."/>
            <person name="Thompson L.R."/>
            <person name="Young S."/>
            <person name="Yandava C."/>
            <person name="Fu R."/>
            <person name="Krastins B."/>
            <person name="Chase M."/>
            <person name="Sarracino D."/>
            <person name="Osburne M.S."/>
            <person name="Henn M.R."/>
            <person name="Chisholm S.W."/>
        </authorList>
    </citation>
    <scope>NUCLEOTIDE SEQUENCE [LARGE SCALE GENOMIC DNA]</scope>
    <source>
        <strain evidence="1">8017-1</strain>
    </source>
</reference>
<dbReference type="Proteomes" id="UP000006524">
    <property type="component" value="Segment"/>
</dbReference>
<sequence>MITVRCKECGTELISSNKIQFCGCPNQMSVVDNKVGANDLDKVVMVSNNVERKIDSHFSREELLYQEERRRRKVRRLDFEVK</sequence>
<dbReference type="KEGG" id="vg:10326905"/>
<gene>
    <name evidence="1" type="ORF">SSM2_181</name>
</gene>
<keyword evidence="2" id="KW-1185">Reference proteome</keyword>
<dbReference type="EMBL" id="GU071095">
    <property type="protein sequence ID" value="ADO97518.1"/>
    <property type="molecule type" value="Genomic_DNA"/>
</dbReference>